<dbReference type="Proteomes" id="UP001497453">
    <property type="component" value="Chromosome 6"/>
</dbReference>
<organism evidence="1 2">
    <name type="scientific">Somion occarium</name>
    <dbReference type="NCBI Taxonomy" id="3059160"/>
    <lineage>
        <taxon>Eukaryota</taxon>
        <taxon>Fungi</taxon>
        <taxon>Dikarya</taxon>
        <taxon>Basidiomycota</taxon>
        <taxon>Agaricomycotina</taxon>
        <taxon>Agaricomycetes</taxon>
        <taxon>Polyporales</taxon>
        <taxon>Cerrenaceae</taxon>
        <taxon>Somion</taxon>
    </lineage>
</organism>
<accession>A0ABP1DVA3</accession>
<dbReference type="InterPro" id="IPR036249">
    <property type="entry name" value="Thioredoxin-like_sf"/>
</dbReference>
<dbReference type="EMBL" id="OZ037949">
    <property type="protein sequence ID" value="CAL1710983.1"/>
    <property type="molecule type" value="Genomic_DNA"/>
</dbReference>
<proteinExistence type="predicted"/>
<protein>
    <recommendedName>
        <fullName evidence="3">Sucrase</fullName>
    </recommendedName>
</protein>
<dbReference type="Gene3D" id="3.40.30.10">
    <property type="entry name" value="Glutaredoxin"/>
    <property type="match status" value="1"/>
</dbReference>
<reference evidence="2" key="1">
    <citation type="submission" date="2024-04" db="EMBL/GenBank/DDBJ databases">
        <authorList>
            <person name="Shaw F."/>
            <person name="Minotto A."/>
        </authorList>
    </citation>
    <scope>NUCLEOTIDE SEQUENCE [LARGE SCALE GENOMIC DNA]</scope>
</reference>
<dbReference type="PANTHER" id="PTHR31902:SF14">
    <property type="entry name" value="ACTIN PATCHES DISTAL PROTEIN 1"/>
    <property type="match status" value="1"/>
</dbReference>
<evidence type="ECO:0000313" key="2">
    <source>
        <dbReference type="Proteomes" id="UP001497453"/>
    </source>
</evidence>
<evidence type="ECO:0008006" key="3">
    <source>
        <dbReference type="Google" id="ProtNLM"/>
    </source>
</evidence>
<gene>
    <name evidence="1" type="ORF">GFSPODELE1_LOCUS8124</name>
</gene>
<dbReference type="SUPFAM" id="SSF52833">
    <property type="entry name" value="Thioredoxin-like"/>
    <property type="match status" value="1"/>
</dbReference>
<keyword evidence="2" id="KW-1185">Reference proteome</keyword>
<evidence type="ECO:0000313" key="1">
    <source>
        <dbReference type="EMBL" id="CAL1710983.1"/>
    </source>
</evidence>
<dbReference type="CDD" id="cd03062">
    <property type="entry name" value="TRX_Fd_Sucrase"/>
    <property type="match status" value="1"/>
</dbReference>
<dbReference type="InterPro" id="IPR009737">
    <property type="entry name" value="Aim32/Apd1-like"/>
</dbReference>
<name>A0ABP1DVA3_9APHY</name>
<sequence length="263" mass="29372">MLAKSTIGQLSRSLATSSTAAVIAGTAPYHEAIVFLHTRFPPTSYPKVVPSKLQRTLQLHATQWRGLINFSWSPEKSVHERFASSDTAEWDSEDTEEVYNATAFSRSRGRLELREVSLQNLNEVESKLKTHALPADPPAPVNLHDPIHLYVCTHAERDCRCGTTGVQVFEALRKEVFRRHLTQQVKVASVGHVGGHKYAANVLVYPEGEWLGNLHTENVLQVLDSILARHVDSEKSPIPLCPAFWRGRMGLHKEEQLVLASNS</sequence>
<dbReference type="Pfam" id="PF06999">
    <property type="entry name" value="Suc_Fer-like"/>
    <property type="match status" value="1"/>
</dbReference>
<dbReference type="PANTHER" id="PTHR31902">
    <property type="entry name" value="ACTIN PATCHES DISTAL PROTEIN 1"/>
    <property type="match status" value="1"/>
</dbReference>